<evidence type="ECO:0000313" key="3">
    <source>
        <dbReference type="Proteomes" id="UP001630127"/>
    </source>
</evidence>
<dbReference type="Pfam" id="PF05659">
    <property type="entry name" value="RPW8"/>
    <property type="match status" value="1"/>
</dbReference>
<protein>
    <recommendedName>
        <fullName evidence="1">RPW8 domain-containing protein</fullName>
    </recommendedName>
</protein>
<reference evidence="2 3" key="1">
    <citation type="submission" date="2024-11" db="EMBL/GenBank/DDBJ databases">
        <title>A near-complete genome assembly of Cinchona calisaya.</title>
        <authorList>
            <person name="Lian D.C."/>
            <person name="Zhao X.W."/>
            <person name="Wei L."/>
        </authorList>
    </citation>
    <scope>NUCLEOTIDE SEQUENCE [LARGE SCALE GENOMIC DNA]</scope>
    <source>
        <tissue evidence="2">Nenye</tissue>
    </source>
</reference>
<proteinExistence type="predicted"/>
<dbReference type="InterPro" id="IPR008808">
    <property type="entry name" value="Powdery_mildew-R_dom"/>
</dbReference>
<keyword evidence="3" id="KW-1185">Reference proteome</keyword>
<evidence type="ECO:0000313" key="2">
    <source>
        <dbReference type="EMBL" id="KAL3526743.1"/>
    </source>
</evidence>
<feature type="domain" description="RPW8" evidence="1">
    <location>
        <begin position="1"/>
        <end position="150"/>
    </location>
</feature>
<dbReference type="AlphaFoldDB" id="A0ABD3AAM3"/>
<organism evidence="2 3">
    <name type="scientific">Cinchona calisaya</name>
    <dbReference type="NCBI Taxonomy" id="153742"/>
    <lineage>
        <taxon>Eukaryota</taxon>
        <taxon>Viridiplantae</taxon>
        <taxon>Streptophyta</taxon>
        <taxon>Embryophyta</taxon>
        <taxon>Tracheophyta</taxon>
        <taxon>Spermatophyta</taxon>
        <taxon>Magnoliopsida</taxon>
        <taxon>eudicotyledons</taxon>
        <taxon>Gunneridae</taxon>
        <taxon>Pentapetalae</taxon>
        <taxon>asterids</taxon>
        <taxon>lamiids</taxon>
        <taxon>Gentianales</taxon>
        <taxon>Rubiaceae</taxon>
        <taxon>Cinchonoideae</taxon>
        <taxon>Cinchoneae</taxon>
        <taxon>Cinchona</taxon>
    </lineage>
</organism>
<dbReference type="Proteomes" id="UP001630127">
    <property type="component" value="Unassembled WGS sequence"/>
</dbReference>
<dbReference type="EMBL" id="JBJUIK010000005">
    <property type="protein sequence ID" value="KAL3526743.1"/>
    <property type="molecule type" value="Genomic_DNA"/>
</dbReference>
<comment type="caution">
    <text evidence="2">The sequence shown here is derived from an EMBL/GenBank/DDBJ whole genome shotgun (WGS) entry which is preliminary data.</text>
</comment>
<evidence type="ECO:0000259" key="1">
    <source>
        <dbReference type="PROSITE" id="PS51153"/>
    </source>
</evidence>
<name>A0ABD3AAM3_9GENT</name>
<dbReference type="PROSITE" id="PS51153">
    <property type="entry name" value="RPW8"/>
    <property type="match status" value="1"/>
</dbReference>
<gene>
    <name evidence="2" type="ORF">ACH5RR_011399</name>
</gene>
<sequence>MASLIEGSLVGLLFDRLLKAVLEATQRIATFNSGLNSLKSTLLSLKDFFEQVARLNKVLHSPQHETDMFINRLREGETLVRNCSRVEWWNICRKVSYSRKITALEKSLIRFFQLTVQAEIVRDNKMILAEVNVLTKKVDELLSRSKYYQQQNFSEIDASFQGVIEIEPRCKQRN</sequence>
<accession>A0ABD3AAM3</accession>